<sequence length="60" mass="6844">MSREIAGKIFYAAEEAEQAGLTPPTEEEIALARRLFDEFQKRMDAVSPDRVKEVSPKFWG</sequence>
<accession>A0A7I7NT90</accession>
<reference evidence="1 2" key="1">
    <citation type="journal article" date="2019" name="Emerg. Microbes Infect.">
        <title>Comprehensive subspecies identification of 175 nontuberculous mycobacteria species based on 7547 genomic profiles.</title>
        <authorList>
            <person name="Matsumoto Y."/>
            <person name="Kinjo T."/>
            <person name="Motooka D."/>
            <person name="Nabeya D."/>
            <person name="Jung N."/>
            <person name="Uechi K."/>
            <person name="Horii T."/>
            <person name="Iida T."/>
            <person name="Fujita J."/>
            <person name="Nakamura S."/>
        </authorList>
    </citation>
    <scope>NUCLEOTIDE SEQUENCE [LARGE SCALE GENOMIC DNA]</scope>
    <source>
        <strain evidence="1 2">JCM 15657</strain>
    </source>
</reference>
<organism evidence="1 2">
    <name type="scientific">Mycobacterium lacus</name>
    <dbReference type="NCBI Taxonomy" id="169765"/>
    <lineage>
        <taxon>Bacteria</taxon>
        <taxon>Bacillati</taxon>
        <taxon>Actinomycetota</taxon>
        <taxon>Actinomycetes</taxon>
        <taxon>Mycobacteriales</taxon>
        <taxon>Mycobacteriaceae</taxon>
        <taxon>Mycobacterium</taxon>
    </lineage>
</organism>
<name>A0A7I7NT90_9MYCO</name>
<dbReference type="KEGG" id="mlj:MLAC_43050"/>
<keyword evidence="2" id="KW-1185">Reference proteome</keyword>
<proteinExistence type="predicted"/>
<protein>
    <submittedName>
        <fullName evidence="1">Uncharacterized protein</fullName>
    </submittedName>
</protein>
<dbReference type="EMBL" id="AP022581">
    <property type="protein sequence ID" value="BBX99011.1"/>
    <property type="molecule type" value="Genomic_DNA"/>
</dbReference>
<gene>
    <name evidence="1" type="ORF">MLAC_43050</name>
</gene>
<evidence type="ECO:0000313" key="1">
    <source>
        <dbReference type="EMBL" id="BBX99011.1"/>
    </source>
</evidence>
<dbReference type="Proteomes" id="UP000466396">
    <property type="component" value="Chromosome"/>
</dbReference>
<dbReference type="AlphaFoldDB" id="A0A7I7NT90"/>
<evidence type="ECO:0000313" key="2">
    <source>
        <dbReference type="Proteomes" id="UP000466396"/>
    </source>
</evidence>
<dbReference type="RefSeq" id="WP_232070626.1">
    <property type="nucleotide sequence ID" value="NZ_AP022581.1"/>
</dbReference>